<feature type="compositionally biased region" description="Basic and acidic residues" evidence="1">
    <location>
        <begin position="1"/>
        <end position="12"/>
    </location>
</feature>
<organism evidence="2 4">
    <name type="scientific">Polarella glacialis</name>
    <name type="common">Dinoflagellate</name>
    <dbReference type="NCBI Taxonomy" id="89957"/>
    <lineage>
        <taxon>Eukaryota</taxon>
        <taxon>Sar</taxon>
        <taxon>Alveolata</taxon>
        <taxon>Dinophyceae</taxon>
        <taxon>Suessiales</taxon>
        <taxon>Suessiaceae</taxon>
        <taxon>Polarella</taxon>
    </lineage>
</organism>
<dbReference type="Proteomes" id="UP000626109">
    <property type="component" value="Unassembled WGS sequence"/>
</dbReference>
<feature type="region of interest" description="Disordered" evidence="1">
    <location>
        <begin position="1"/>
        <end position="155"/>
    </location>
</feature>
<comment type="caution">
    <text evidence="2">The sequence shown here is derived from an EMBL/GenBank/DDBJ whole genome shotgun (WGS) entry which is preliminary data.</text>
</comment>
<evidence type="ECO:0000313" key="4">
    <source>
        <dbReference type="Proteomes" id="UP000654075"/>
    </source>
</evidence>
<accession>A0A813H060</accession>
<feature type="compositionally biased region" description="Basic and acidic residues" evidence="1">
    <location>
        <begin position="60"/>
        <end position="95"/>
    </location>
</feature>
<evidence type="ECO:0000313" key="3">
    <source>
        <dbReference type="EMBL" id="CAE8709004.1"/>
    </source>
</evidence>
<gene>
    <name evidence="2" type="ORF">PGLA1383_LOCUS47194</name>
    <name evidence="3" type="ORF">PGLA2088_LOCUS35217</name>
</gene>
<evidence type="ECO:0000313" key="2">
    <source>
        <dbReference type="EMBL" id="CAE8631052.1"/>
    </source>
</evidence>
<dbReference type="Proteomes" id="UP000654075">
    <property type="component" value="Unassembled WGS sequence"/>
</dbReference>
<reference evidence="2" key="1">
    <citation type="submission" date="2021-02" db="EMBL/GenBank/DDBJ databases">
        <authorList>
            <person name="Dougan E. K."/>
            <person name="Rhodes N."/>
            <person name="Thang M."/>
            <person name="Chan C."/>
        </authorList>
    </citation>
    <scope>NUCLEOTIDE SEQUENCE</scope>
</reference>
<sequence length="155" mass="17013">MAPSKDPPKSRPCDGQGIFTASDKGGARDSDRGRDRKKESRSKRAASEDSEDSVPRGHQKPGEGRGRDESRRQNHDDRGGDRGGRDRSRSRDARRAPAAPAAKEKSGGMRGWSDDDEDSYKPPARTGGAVRGRGGAAERDQPMDRGEREDRKERD</sequence>
<dbReference type="EMBL" id="CAJNNW010031775">
    <property type="protein sequence ID" value="CAE8709004.1"/>
    <property type="molecule type" value="Genomic_DNA"/>
</dbReference>
<keyword evidence="4" id="KW-1185">Reference proteome</keyword>
<feature type="compositionally biased region" description="Basic and acidic residues" evidence="1">
    <location>
        <begin position="136"/>
        <end position="155"/>
    </location>
</feature>
<protein>
    <submittedName>
        <fullName evidence="2">Uncharacterized protein</fullName>
    </submittedName>
</protein>
<dbReference type="AlphaFoldDB" id="A0A813H060"/>
<dbReference type="EMBL" id="CAJNNV010030018">
    <property type="protein sequence ID" value="CAE8631052.1"/>
    <property type="molecule type" value="Genomic_DNA"/>
</dbReference>
<evidence type="ECO:0000256" key="1">
    <source>
        <dbReference type="SAM" id="MobiDB-lite"/>
    </source>
</evidence>
<feature type="compositionally biased region" description="Basic and acidic residues" evidence="1">
    <location>
        <begin position="25"/>
        <end position="38"/>
    </location>
</feature>
<name>A0A813H060_POLGL</name>
<proteinExistence type="predicted"/>